<feature type="domain" description="Aminotransferase class I/classII large" evidence="6">
    <location>
        <begin position="66"/>
        <end position="197"/>
    </location>
</feature>
<organism evidence="7">
    <name type="scientific">marine metagenome</name>
    <dbReference type="NCBI Taxonomy" id="408172"/>
    <lineage>
        <taxon>unclassified sequences</taxon>
        <taxon>metagenomes</taxon>
        <taxon>ecological metagenomes</taxon>
    </lineage>
</organism>
<keyword evidence="3" id="KW-0032">Aminotransferase</keyword>
<dbReference type="InterPro" id="IPR050596">
    <property type="entry name" value="AspAT/PAT-like"/>
</dbReference>
<dbReference type="Gene3D" id="3.90.1150.10">
    <property type="entry name" value="Aspartate Aminotransferase, domain 1"/>
    <property type="match status" value="1"/>
</dbReference>
<evidence type="ECO:0000256" key="3">
    <source>
        <dbReference type="ARBA" id="ARBA00022576"/>
    </source>
</evidence>
<keyword evidence="5" id="KW-0663">Pyridoxal phosphate</keyword>
<protein>
    <recommendedName>
        <fullName evidence="6">Aminotransferase class I/classII large domain-containing protein</fullName>
    </recommendedName>
</protein>
<dbReference type="PANTHER" id="PTHR46383">
    <property type="entry name" value="ASPARTATE AMINOTRANSFERASE"/>
    <property type="match status" value="1"/>
</dbReference>
<sequence length="201" mass="21501">MPNFGHDNWLHLQYIVVSFPQTHRPFTAEFPKVSIEDFSPNVEHLEPSSTLALAARARALKADGVPVVDLSAGEPQYASPAFAVQAATSAIEAGKTGYPPTSGLPELRQAIAAYLTDTTATTAVDPTEVIVSAGVKQALFNCCYALFGEGDEVLIPTPYWVSYPALVDLAGAKSVFVDTAWDDGLLVSTEQLETARSSKTR</sequence>
<evidence type="ECO:0000313" key="7">
    <source>
        <dbReference type="EMBL" id="SVE09206.1"/>
    </source>
</evidence>
<dbReference type="InterPro" id="IPR015422">
    <property type="entry name" value="PyrdxlP-dep_Trfase_small"/>
</dbReference>
<dbReference type="Pfam" id="PF00155">
    <property type="entry name" value="Aminotran_1_2"/>
    <property type="match status" value="1"/>
</dbReference>
<dbReference type="Gene3D" id="3.40.640.10">
    <property type="entry name" value="Type I PLP-dependent aspartate aminotransferase-like (Major domain)"/>
    <property type="match status" value="1"/>
</dbReference>
<gene>
    <name evidence="7" type="ORF">METZ01_LOCUS462060</name>
</gene>
<feature type="non-terminal residue" evidence="7">
    <location>
        <position position="201"/>
    </location>
</feature>
<evidence type="ECO:0000256" key="5">
    <source>
        <dbReference type="ARBA" id="ARBA00022898"/>
    </source>
</evidence>
<accession>A0A383AMR0</accession>
<reference evidence="7" key="1">
    <citation type="submission" date="2018-05" db="EMBL/GenBank/DDBJ databases">
        <authorList>
            <person name="Lanie J.A."/>
            <person name="Ng W.-L."/>
            <person name="Kazmierczak K.M."/>
            <person name="Andrzejewski T.M."/>
            <person name="Davidsen T.M."/>
            <person name="Wayne K.J."/>
            <person name="Tettelin H."/>
            <person name="Glass J.I."/>
            <person name="Rusch D."/>
            <person name="Podicherti R."/>
            <person name="Tsui H.-C.T."/>
            <person name="Winkler M.E."/>
        </authorList>
    </citation>
    <scope>NUCLEOTIDE SEQUENCE</scope>
</reference>
<evidence type="ECO:0000256" key="2">
    <source>
        <dbReference type="ARBA" id="ARBA00007441"/>
    </source>
</evidence>
<dbReference type="GO" id="GO:0030170">
    <property type="term" value="F:pyridoxal phosphate binding"/>
    <property type="evidence" value="ECO:0007669"/>
    <property type="project" value="InterPro"/>
</dbReference>
<evidence type="ECO:0000256" key="4">
    <source>
        <dbReference type="ARBA" id="ARBA00022679"/>
    </source>
</evidence>
<dbReference type="GO" id="GO:0008483">
    <property type="term" value="F:transaminase activity"/>
    <property type="evidence" value="ECO:0007669"/>
    <property type="project" value="UniProtKB-KW"/>
</dbReference>
<dbReference type="GO" id="GO:0006520">
    <property type="term" value="P:amino acid metabolic process"/>
    <property type="evidence" value="ECO:0007669"/>
    <property type="project" value="InterPro"/>
</dbReference>
<dbReference type="AlphaFoldDB" id="A0A383AMR0"/>
<proteinExistence type="inferred from homology"/>
<comment type="similarity">
    <text evidence="2">Belongs to the class-I pyridoxal-phosphate-dependent aminotransferase family.</text>
</comment>
<dbReference type="PANTHER" id="PTHR46383:SF1">
    <property type="entry name" value="ASPARTATE AMINOTRANSFERASE"/>
    <property type="match status" value="1"/>
</dbReference>
<evidence type="ECO:0000256" key="1">
    <source>
        <dbReference type="ARBA" id="ARBA00001933"/>
    </source>
</evidence>
<comment type="cofactor">
    <cofactor evidence="1">
        <name>pyridoxal 5'-phosphate</name>
        <dbReference type="ChEBI" id="CHEBI:597326"/>
    </cofactor>
</comment>
<evidence type="ECO:0000259" key="6">
    <source>
        <dbReference type="Pfam" id="PF00155"/>
    </source>
</evidence>
<dbReference type="SUPFAM" id="SSF53383">
    <property type="entry name" value="PLP-dependent transferases"/>
    <property type="match status" value="1"/>
</dbReference>
<dbReference type="InterPro" id="IPR004839">
    <property type="entry name" value="Aminotransferase_I/II_large"/>
</dbReference>
<name>A0A383AMR0_9ZZZZ</name>
<dbReference type="InterPro" id="IPR015424">
    <property type="entry name" value="PyrdxlP-dep_Trfase"/>
</dbReference>
<dbReference type="CDD" id="cd00609">
    <property type="entry name" value="AAT_like"/>
    <property type="match status" value="1"/>
</dbReference>
<dbReference type="InterPro" id="IPR015421">
    <property type="entry name" value="PyrdxlP-dep_Trfase_major"/>
</dbReference>
<keyword evidence="4" id="KW-0808">Transferase</keyword>
<dbReference type="EMBL" id="UINC01193536">
    <property type="protein sequence ID" value="SVE09206.1"/>
    <property type="molecule type" value="Genomic_DNA"/>
</dbReference>